<keyword evidence="4" id="KW-1185">Reference proteome</keyword>
<sequence length="335" mass="36314">MLRRYVAGQASDAEQHAVERAALEDPFVADALEGFQAMPSPVPTDLTQKLSARIASPRPFTVIYGRRVAVAAGLVGVLATAYVLLTSIPQTSPETPVVATKLAPLPSPALADTLVTEQPAIALQAKVKTEPRTKTQSKIQVQQTTESAPDTLTMPPATLDQQPIIASRMMIEPTRARVAPPTDTLLSGNSQLKATANQPTVMARKQAAPSRETGSVARLKRSEITGELELETEADYAARTRDSLVVTQAPTVPPQPQGGMEALQTYLLEKSQQRLQGALLEINFRKNGSISRVRFLKNPARLSRRQVLLWLQQGPRWQAAFTAKGSIPYTVQLSL</sequence>
<dbReference type="AlphaFoldDB" id="A0A2S7IIW3"/>
<organism evidence="3 4">
    <name type="scientific">Siphonobacter curvatus</name>
    <dbReference type="NCBI Taxonomy" id="2094562"/>
    <lineage>
        <taxon>Bacteria</taxon>
        <taxon>Pseudomonadati</taxon>
        <taxon>Bacteroidota</taxon>
        <taxon>Cytophagia</taxon>
        <taxon>Cytophagales</taxon>
        <taxon>Cytophagaceae</taxon>
        <taxon>Siphonobacter</taxon>
    </lineage>
</organism>
<keyword evidence="2" id="KW-0812">Transmembrane</keyword>
<accession>A0A2S7IIW3</accession>
<feature type="region of interest" description="Disordered" evidence="1">
    <location>
        <begin position="127"/>
        <end position="157"/>
    </location>
</feature>
<reference evidence="4" key="1">
    <citation type="submission" date="2018-02" db="EMBL/GenBank/DDBJ databases">
        <title>Genome sequencing of Solimonas sp. HR-BB.</title>
        <authorList>
            <person name="Lee Y."/>
            <person name="Jeon C.O."/>
        </authorList>
    </citation>
    <scope>NUCLEOTIDE SEQUENCE [LARGE SCALE GENOMIC DNA]</scope>
    <source>
        <strain evidence="4">HR-U</strain>
    </source>
</reference>
<dbReference type="EMBL" id="PTRA01000003">
    <property type="protein sequence ID" value="PQA56328.1"/>
    <property type="molecule type" value="Genomic_DNA"/>
</dbReference>
<name>A0A2S7IIW3_9BACT</name>
<gene>
    <name evidence="3" type="ORF">C5O19_18475</name>
</gene>
<evidence type="ECO:0000313" key="3">
    <source>
        <dbReference type="EMBL" id="PQA56328.1"/>
    </source>
</evidence>
<feature type="compositionally biased region" description="Polar residues" evidence="1">
    <location>
        <begin position="134"/>
        <end position="150"/>
    </location>
</feature>
<evidence type="ECO:0008006" key="5">
    <source>
        <dbReference type="Google" id="ProtNLM"/>
    </source>
</evidence>
<dbReference type="Proteomes" id="UP000239590">
    <property type="component" value="Unassembled WGS sequence"/>
</dbReference>
<proteinExistence type="predicted"/>
<feature type="transmembrane region" description="Helical" evidence="2">
    <location>
        <begin position="68"/>
        <end position="85"/>
    </location>
</feature>
<evidence type="ECO:0000313" key="4">
    <source>
        <dbReference type="Proteomes" id="UP000239590"/>
    </source>
</evidence>
<protein>
    <recommendedName>
        <fullName evidence="5">TonB C-terminal domain-containing protein</fullName>
    </recommendedName>
</protein>
<evidence type="ECO:0000256" key="2">
    <source>
        <dbReference type="SAM" id="Phobius"/>
    </source>
</evidence>
<comment type="caution">
    <text evidence="3">The sequence shown here is derived from an EMBL/GenBank/DDBJ whole genome shotgun (WGS) entry which is preliminary data.</text>
</comment>
<evidence type="ECO:0000256" key="1">
    <source>
        <dbReference type="SAM" id="MobiDB-lite"/>
    </source>
</evidence>
<keyword evidence="2" id="KW-1133">Transmembrane helix</keyword>
<keyword evidence="2" id="KW-0472">Membrane</keyword>